<dbReference type="STRING" id="1499966.U14_01637"/>
<feature type="transmembrane region" description="Helical" evidence="2">
    <location>
        <begin position="155"/>
        <end position="174"/>
    </location>
</feature>
<feature type="transmembrane region" description="Helical" evidence="2">
    <location>
        <begin position="91"/>
        <end position="108"/>
    </location>
</feature>
<dbReference type="SUPFAM" id="SSF48452">
    <property type="entry name" value="TPR-like"/>
    <property type="match status" value="1"/>
</dbReference>
<protein>
    <submittedName>
        <fullName evidence="3">Uncharacterized protein</fullName>
    </submittedName>
</protein>
<keyword evidence="4" id="KW-1185">Reference proteome</keyword>
<feature type="transmembrane region" description="Helical" evidence="2">
    <location>
        <begin position="114"/>
        <end position="135"/>
    </location>
</feature>
<dbReference type="Pfam" id="PF13414">
    <property type="entry name" value="TPR_11"/>
    <property type="match status" value="1"/>
</dbReference>
<dbReference type="PROSITE" id="PS50005">
    <property type="entry name" value="TPR"/>
    <property type="match status" value="1"/>
</dbReference>
<proteinExistence type="predicted"/>
<feature type="transmembrane region" description="Helical" evidence="2">
    <location>
        <begin position="240"/>
        <end position="262"/>
    </location>
</feature>
<feature type="transmembrane region" description="Helical" evidence="2">
    <location>
        <begin position="348"/>
        <end position="366"/>
    </location>
</feature>
<feature type="transmembrane region" description="Helical" evidence="2">
    <location>
        <begin position="46"/>
        <end position="71"/>
    </location>
</feature>
<evidence type="ECO:0000313" key="3">
    <source>
        <dbReference type="EMBL" id="GAK50406.1"/>
    </source>
</evidence>
<keyword evidence="2" id="KW-1133">Transmembrane helix</keyword>
<dbReference type="Proteomes" id="UP000030700">
    <property type="component" value="Unassembled WGS sequence"/>
</dbReference>
<accession>A0A0S6VYI5</accession>
<dbReference type="Gene3D" id="1.25.40.10">
    <property type="entry name" value="Tetratricopeptide repeat domain"/>
    <property type="match status" value="1"/>
</dbReference>
<keyword evidence="1" id="KW-0802">TPR repeat</keyword>
<feature type="transmembrane region" description="Helical" evidence="2">
    <location>
        <begin position="438"/>
        <end position="458"/>
    </location>
</feature>
<evidence type="ECO:0000256" key="2">
    <source>
        <dbReference type="SAM" id="Phobius"/>
    </source>
</evidence>
<feature type="transmembrane region" description="Helical" evidence="2">
    <location>
        <begin position="378"/>
        <end position="399"/>
    </location>
</feature>
<dbReference type="SMART" id="SM00028">
    <property type="entry name" value="TPR"/>
    <property type="match status" value="2"/>
</dbReference>
<dbReference type="InterPro" id="IPR011990">
    <property type="entry name" value="TPR-like_helical_dom_sf"/>
</dbReference>
<dbReference type="AlphaFoldDB" id="A0A0S6VYI5"/>
<dbReference type="InterPro" id="IPR019734">
    <property type="entry name" value="TPR_rpt"/>
</dbReference>
<organism evidence="3">
    <name type="scientific">Candidatus Moduliflexus flocculans</name>
    <dbReference type="NCBI Taxonomy" id="1499966"/>
    <lineage>
        <taxon>Bacteria</taxon>
        <taxon>Candidatus Moduliflexota</taxon>
        <taxon>Candidatus Moduliflexia</taxon>
        <taxon>Candidatus Moduliflexales</taxon>
        <taxon>Candidatus Moduliflexaceae</taxon>
    </lineage>
</organism>
<dbReference type="PROSITE" id="PS51257">
    <property type="entry name" value="PROKAR_LIPOPROTEIN"/>
    <property type="match status" value="1"/>
</dbReference>
<name>A0A0S6VYI5_9BACT</name>
<dbReference type="HOGENOM" id="CLU_009345_0_0_0"/>
<sequence>MKTIHKSWLSPISMIIFAGIGCGSFFLLRAATIAYSVGYPASAFSFGVWIASLLFYGMLGIAGISAIWAGWSQLLSRKTGRSFSDCMREDAATFAPCGLLLCAWYSRLSAEFPVFSAFSASWLWFAAAVMATCYLKILQWPSTRPQVRQPRRHLLLALAAISIIVYGVSGRYALLRSGFGGDEPHYLLIAHSLVHDHDLNISNNYRQQDYKAFYTSGLTAHVSIAKNGTRYPGHPLGLPLLLAPAYALFGANGAIGMMVIFGALFGLQIYLFAFEVAASSRLALLLWALMSFTPPIVLYSSKIYPEIPSALLLITAYRELRACRLTYRSAVLSGLALAILPWMHQRMILPALLLAGFALWQSIPVIQHSLRPKSAWHCVVLPVASLFFSLGVMGAYYFMIYGNPLPTAPYNSVGVKQVFSLHVLLREGLLGHLFDQEAGLLMFAPYYLFALPGLLLLFRQRRAQAVWLALCILSIYVMCGGFDQTWRGGWSPASRFMVALLPFLVTPLCLCLSSRLSRVYHLLFGLFAIISLLWTAQFMASPLLAIMRGTGQNTLLQQRLALSWLSAYLPSFPAHLQREYLIVAFWTLLFAALAFGASRSALSGKPSQRSPLIAFYGILISSALLLSALVPDSSKQTSLGDNRQKHEFLVQLLQARHPDFPPLSELAETLRFEYLNTPKRGEVNAHGERTIVSGPWELFPPGKYTALFDISAELTQATEKRVVSFDISAKHGAQVFASRSLRGGDFEISGTRQQIALPFELPDVIPDLETRVYFHNVANVTIHKIIVVPDIAELYYNAGLMASTAGQTHRAEMLWQQAGSDGKHALACYQLARLKQDTGQWNESRRWLERALTLQPDFADAQYRLGIAYQEMKQDTEAQAAFEEAVRLLPAHLDAWQRLRQFAQQTSNSVLEQQAAQRIEHLYQPEHRLAINLGNRIQLAGYSIHQSAPESVTLDYWWKALSPISANYLLFTHFTQWGRLRVQYDDFLTAVLPETDEIAPHPTTTWQIGEVVHTRVTLAAAKGTYTLSFGLWEPQYTQERLGILSPSPRLVPLQIPRAVTLGRVTVH</sequence>
<keyword evidence="2" id="KW-0812">Transmembrane</keyword>
<evidence type="ECO:0000313" key="4">
    <source>
        <dbReference type="Proteomes" id="UP000030700"/>
    </source>
</evidence>
<dbReference type="EMBL" id="DF820456">
    <property type="protein sequence ID" value="GAK50406.1"/>
    <property type="molecule type" value="Genomic_DNA"/>
</dbReference>
<feature type="transmembrane region" description="Helical" evidence="2">
    <location>
        <begin position="610"/>
        <end position="630"/>
    </location>
</feature>
<evidence type="ECO:0000256" key="1">
    <source>
        <dbReference type="PROSITE-ProRule" id="PRU00339"/>
    </source>
</evidence>
<feature type="transmembrane region" description="Helical" evidence="2">
    <location>
        <begin position="12"/>
        <end position="34"/>
    </location>
</feature>
<keyword evidence="2" id="KW-0472">Membrane</keyword>
<feature type="repeat" description="TPR" evidence="1">
    <location>
        <begin position="859"/>
        <end position="892"/>
    </location>
</feature>
<reference evidence="3" key="1">
    <citation type="journal article" date="2015" name="PeerJ">
        <title>First genomic representation of candidate bacterial phylum KSB3 points to enhanced environmental sensing as a trigger of wastewater bulking.</title>
        <authorList>
            <person name="Sekiguchi Y."/>
            <person name="Ohashi A."/>
            <person name="Parks D.H."/>
            <person name="Yamauchi T."/>
            <person name="Tyson G.W."/>
            <person name="Hugenholtz P."/>
        </authorList>
    </citation>
    <scope>NUCLEOTIDE SEQUENCE [LARGE SCALE GENOMIC DNA]</scope>
</reference>
<feature type="transmembrane region" description="Helical" evidence="2">
    <location>
        <begin position="519"/>
        <end position="540"/>
    </location>
</feature>
<gene>
    <name evidence="3" type="ORF">U14_01637</name>
</gene>
<feature type="transmembrane region" description="Helical" evidence="2">
    <location>
        <begin position="580"/>
        <end position="598"/>
    </location>
</feature>
<feature type="transmembrane region" description="Helical" evidence="2">
    <location>
        <begin position="465"/>
        <end position="486"/>
    </location>
</feature>
<feature type="transmembrane region" description="Helical" evidence="2">
    <location>
        <begin position="492"/>
        <end position="512"/>
    </location>
</feature>
<feature type="transmembrane region" description="Helical" evidence="2">
    <location>
        <begin position="325"/>
        <end position="342"/>
    </location>
</feature>